<evidence type="ECO:0000256" key="2">
    <source>
        <dbReference type="SAM" id="Phobius"/>
    </source>
</evidence>
<dbReference type="InterPro" id="IPR018253">
    <property type="entry name" value="DnaJ_domain_CS"/>
</dbReference>
<dbReference type="SUPFAM" id="SSF46565">
    <property type="entry name" value="Chaperone J-domain"/>
    <property type="match status" value="1"/>
</dbReference>
<proteinExistence type="predicted"/>
<sequence length="416" mass="45702">MTQSPTVTHYEVLDVPATADTSEIKKAYQRQLRSSHPDVGGSAGLFRLVQAAYDTLSDQQLRDAYDRSLRDTAAGSSGSNPPRQQERRARPRQDTSEANFRPMETPPPALAWHGPAVEFRPPLETPPSDGVKIRFPASSRIRMWRKVVLIIGAVVCLMPVISTLLAAVMYSRSDGLNPAVQSGIWSIVLTAGFWWLAAMTPWWIARRKQLPPATVLAGSILPERYINAQVHGTPGRDLSVARFGENARIGIEGEQRTARLIAESVLPGLPSARLINGLRWPGTEHADIDHAVIAGNRIALIDSKMWADGDYWWDNKRLFRNGKEMGAFRLGAAVHAMRIAYPTCYVEGWVVLHSPSGKLSRPSIERAGMLPPLGQAAVYLVDASELPGAVHQFLTDGDEAHTVEVPVLASLLYSML</sequence>
<evidence type="ECO:0000259" key="3">
    <source>
        <dbReference type="PROSITE" id="PS50076"/>
    </source>
</evidence>
<comment type="caution">
    <text evidence="4">The sequence shown here is derived from an EMBL/GenBank/DDBJ whole genome shotgun (WGS) entry which is preliminary data.</text>
</comment>
<feature type="region of interest" description="Disordered" evidence="1">
    <location>
        <begin position="70"/>
        <end position="108"/>
    </location>
</feature>
<dbReference type="InterPro" id="IPR052276">
    <property type="entry name" value="Diphthamide-biosynth_chaperone"/>
</dbReference>
<dbReference type="PANTHER" id="PTHR44240">
    <property type="entry name" value="DNAJ DOMAIN (PROKARYOTIC HEAT SHOCK PROTEIN)-RELATED"/>
    <property type="match status" value="1"/>
</dbReference>
<keyword evidence="2" id="KW-0472">Membrane</keyword>
<dbReference type="AlphaFoldDB" id="A0A931CN95"/>
<feature type="transmembrane region" description="Helical" evidence="2">
    <location>
        <begin position="147"/>
        <end position="171"/>
    </location>
</feature>
<dbReference type="Pfam" id="PF00226">
    <property type="entry name" value="DnaJ"/>
    <property type="match status" value="1"/>
</dbReference>
<organism evidence="4 5">
    <name type="scientific">Arthrobacter terrae</name>
    <dbReference type="NCBI Taxonomy" id="2935737"/>
    <lineage>
        <taxon>Bacteria</taxon>
        <taxon>Bacillati</taxon>
        <taxon>Actinomycetota</taxon>
        <taxon>Actinomycetes</taxon>
        <taxon>Micrococcales</taxon>
        <taxon>Micrococcaceae</taxon>
        <taxon>Arthrobacter</taxon>
    </lineage>
</organism>
<name>A0A931CN95_9MICC</name>
<dbReference type="PANTHER" id="PTHR44240:SF10">
    <property type="entry name" value="J DOMAIN-CONTAINING PROTEIN"/>
    <property type="match status" value="1"/>
</dbReference>
<feature type="compositionally biased region" description="Basic and acidic residues" evidence="1">
    <location>
        <begin position="84"/>
        <end position="95"/>
    </location>
</feature>
<gene>
    <name evidence="4" type="ORF">IV500_06450</name>
</gene>
<dbReference type="SMART" id="SM00271">
    <property type="entry name" value="DnaJ"/>
    <property type="match status" value="1"/>
</dbReference>
<feature type="domain" description="J" evidence="3">
    <location>
        <begin position="8"/>
        <end position="69"/>
    </location>
</feature>
<evidence type="ECO:0000256" key="1">
    <source>
        <dbReference type="SAM" id="MobiDB-lite"/>
    </source>
</evidence>
<dbReference type="PROSITE" id="PS00636">
    <property type="entry name" value="DNAJ_1"/>
    <property type="match status" value="1"/>
</dbReference>
<dbReference type="PROSITE" id="PS50076">
    <property type="entry name" value="DNAJ_2"/>
    <property type="match status" value="1"/>
</dbReference>
<evidence type="ECO:0000313" key="5">
    <source>
        <dbReference type="Proteomes" id="UP000655366"/>
    </source>
</evidence>
<accession>A0A931CN95</accession>
<dbReference type="CDD" id="cd06257">
    <property type="entry name" value="DnaJ"/>
    <property type="match status" value="1"/>
</dbReference>
<dbReference type="RefSeq" id="WP_196395986.1">
    <property type="nucleotide sequence ID" value="NZ_JADNYM010000006.1"/>
</dbReference>
<dbReference type="EMBL" id="JADNYM010000006">
    <property type="protein sequence ID" value="MBG0739041.1"/>
    <property type="molecule type" value="Genomic_DNA"/>
</dbReference>
<dbReference type="PRINTS" id="PR00625">
    <property type="entry name" value="JDOMAIN"/>
</dbReference>
<dbReference type="Pfam" id="PF08378">
    <property type="entry name" value="NERD"/>
    <property type="match status" value="1"/>
</dbReference>
<dbReference type="Proteomes" id="UP000655366">
    <property type="component" value="Unassembled WGS sequence"/>
</dbReference>
<reference evidence="4 5" key="1">
    <citation type="submission" date="2020-11" db="EMBL/GenBank/DDBJ databases">
        <title>Arthrobacter antarcticus sp. nov., isolated from Antarctic Soil.</title>
        <authorList>
            <person name="Li J."/>
        </authorList>
    </citation>
    <scope>NUCLEOTIDE SEQUENCE [LARGE SCALE GENOMIC DNA]</scope>
    <source>
        <strain evidence="4 5">Z1-20</strain>
    </source>
</reference>
<dbReference type="InterPro" id="IPR011528">
    <property type="entry name" value="NERD"/>
</dbReference>
<dbReference type="Gene3D" id="1.10.287.110">
    <property type="entry name" value="DnaJ domain"/>
    <property type="match status" value="1"/>
</dbReference>
<evidence type="ECO:0000313" key="4">
    <source>
        <dbReference type="EMBL" id="MBG0739041.1"/>
    </source>
</evidence>
<dbReference type="InterPro" id="IPR001623">
    <property type="entry name" value="DnaJ_domain"/>
</dbReference>
<keyword evidence="2" id="KW-0812">Transmembrane</keyword>
<protein>
    <submittedName>
        <fullName evidence="4">DnaJ domain-containing protein</fullName>
    </submittedName>
</protein>
<dbReference type="InterPro" id="IPR036869">
    <property type="entry name" value="J_dom_sf"/>
</dbReference>
<keyword evidence="2" id="KW-1133">Transmembrane helix</keyword>
<keyword evidence="5" id="KW-1185">Reference proteome</keyword>
<feature type="transmembrane region" description="Helical" evidence="2">
    <location>
        <begin position="183"/>
        <end position="204"/>
    </location>
</feature>